<dbReference type="EMBL" id="JACHIA010000005">
    <property type="protein sequence ID" value="MBB6070475.1"/>
    <property type="molecule type" value="Genomic_DNA"/>
</dbReference>
<gene>
    <name evidence="3" type="ORF">HNQ61_002096</name>
</gene>
<evidence type="ECO:0000256" key="2">
    <source>
        <dbReference type="SAM" id="SignalP"/>
    </source>
</evidence>
<proteinExistence type="predicted"/>
<evidence type="ECO:0000313" key="3">
    <source>
        <dbReference type="EMBL" id="MBB6070475.1"/>
    </source>
</evidence>
<evidence type="ECO:0000256" key="1">
    <source>
        <dbReference type="SAM" id="MobiDB-lite"/>
    </source>
</evidence>
<keyword evidence="4" id="KW-1185">Reference proteome</keyword>
<dbReference type="PROSITE" id="PS51257">
    <property type="entry name" value="PROKAR_LIPOPROTEIN"/>
    <property type="match status" value="1"/>
</dbReference>
<dbReference type="AlphaFoldDB" id="A0A841GXK0"/>
<organism evidence="3 4">
    <name type="scientific">Longimicrobium terrae</name>
    <dbReference type="NCBI Taxonomy" id="1639882"/>
    <lineage>
        <taxon>Bacteria</taxon>
        <taxon>Pseudomonadati</taxon>
        <taxon>Gemmatimonadota</taxon>
        <taxon>Longimicrobiia</taxon>
        <taxon>Longimicrobiales</taxon>
        <taxon>Longimicrobiaceae</taxon>
        <taxon>Longimicrobium</taxon>
    </lineage>
</organism>
<evidence type="ECO:0000313" key="4">
    <source>
        <dbReference type="Proteomes" id="UP000582837"/>
    </source>
</evidence>
<feature type="compositionally biased region" description="Polar residues" evidence="1">
    <location>
        <begin position="35"/>
        <end position="47"/>
    </location>
</feature>
<accession>A0A841GXK0</accession>
<feature type="compositionally biased region" description="Polar residues" evidence="1">
    <location>
        <begin position="98"/>
        <end position="109"/>
    </location>
</feature>
<evidence type="ECO:0008006" key="5">
    <source>
        <dbReference type="Google" id="ProtNLM"/>
    </source>
</evidence>
<dbReference type="Proteomes" id="UP000582837">
    <property type="component" value="Unassembled WGS sequence"/>
</dbReference>
<sequence length="109" mass="10600">MFRLRSLSALVLTAGFALAACDGSGGHQVPDEENQATSRPDSMSAGTNIPPVLPPAGTVNPNAPSGPGTDPNADSTVQTQGATGGPVQSGATGPVGNATGQTTADSAKQ</sequence>
<feature type="region of interest" description="Disordered" evidence="1">
    <location>
        <begin position="21"/>
        <end position="109"/>
    </location>
</feature>
<comment type="caution">
    <text evidence="3">The sequence shown here is derived from an EMBL/GenBank/DDBJ whole genome shotgun (WGS) entry which is preliminary data.</text>
</comment>
<keyword evidence="2" id="KW-0732">Signal</keyword>
<feature type="chain" id="PRO_5032359331" description="Lipoprotein" evidence="2">
    <location>
        <begin position="20"/>
        <end position="109"/>
    </location>
</feature>
<name>A0A841GXK0_9BACT</name>
<dbReference type="RefSeq" id="WP_170034284.1">
    <property type="nucleotide sequence ID" value="NZ_JABDTL010000001.1"/>
</dbReference>
<protein>
    <recommendedName>
        <fullName evidence="5">Lipoprotein</fullName>
    </recommendedName>
</protein>
<feature type="signal peptide" evidence="2">
    <location>
        <begin position="1"/>
        <end position="19"/>
    </location>
</feature>
<reference evidence="3 4" key="1">
    <citation type="submission" date="2020-08" db="EMBL/GenBank/DDBJ databases">
        <title>Genomic Encyclopedia of Type Strains, Phase IV (KMG-IV): sequencing the most valuable type-strain genomes for metagenomic binning, comparative biology and taxonomic classification.</title>
        <authorList>
            <person name="Goeker M."/>
        </authorList>
    </citation>
    <scope>NUCLEOTIDE SEQUENCE [LARGE SCALE GENOMIC DNA]</scope>
    <source>
        <strain evidence="3 4">DSM 29007</strain>
    </source>
</reference>
<feature type="compositionally biased region" description="Polar residues" evidence="1">
    <location>
        <begin position="72"/>
        <end position="81"/>
    </location>
</feature>